<dbReference type="OrthoDB" id="6190387at2"/>
<dbReference type="AlphaFoldDB" id="A0A1M5L7U3"/>
<keyword evidence="1" id="KW-0446">Lipid-binding</keyword>
<protein>
    <submittedName>
        <fullName evidence="2">Uncharacterized protein, DegV family COG1307</fullName>
    </submittedName>
</protein>
<organism evidence="2 3">
    <name type="scientific">Hydrocarboniphaga daqingensis</name>
    <dbReference type="NCBI Taxonomy" id="490188"/>
    <lineage>
        <taxon>Bacteria</taxon>
        <taxon>Pseudomonadati</taxon>
        <taxon>Pseudomonadota</taxon>
        <taxon>Gammaproteobacteria</taxon>
        <taxon>Nevskiales</taxon>
        <taxon>Nevskiaceae</taxon>
        <taxon>Hydrocarboniphaga</taxon>
    </lineage>
</organism>
<dbReference type="Pfam" id="PF02645">
    <property type="entry name" value="DegV"/>
    <property type="match status" value="1"/>
</dbReference>
<dbReference type="Gene3D" id="3.40.50.10170">
    <property type="match status" value="1"/>
</dbReference>
<name>A0A1M5L7U3_9GAMM</name>
<keyword evidence="3" id="KW-1185">Reference proteome</keyword>
<reference evidence="2 3" key="1">
    <citation type="submission" date="2016-11" db="EMBL/GenBank/DDBJ databases">
        <authorList>
            <person name="Jaros S."/>
            <person name="Januszkiewicz K."/>
            <person name="Wedrychowicz H."/>
        </authorList>
    </citation>
    <scope>NUCLEOTIDE SEQUENCE [LARGE SCALE GENOMIC DNA]</scope>
    <source>
        <strain evidence="2 3">CGMCC 1.7049</strain>
    </source>
</reference>
<evidence type="ECO:0000313" key="3">
    <source>
        <dbReference type="Proteomes" id="UP000199758"/>
    </source>
</evidence>
<proteinExistence type="predicted"/>
<dbReference type="PANTHER" id="PTHR33434">
    <property type="entry name" value="DEGV DOMAIN-CONTAINING PROTEIN DR_1986-RELATED"/>
    <property type="match status" value="1"/>
</dbReference>
<sequence>MRLAVLTDASCDLPESSYQQYGIKLLPNALRIGRQWVLDERDTHISDHVYRVHLQHDAGNTEWQVASAGAIHQRIVERLMPRYEYVLFITSDSRQSSLHRHATQAAFGLLDHDTKLSLDPQASARFGIRIVDSRHVGAGLGRLVLEACEQLTRGASPADVAAAIEQCRHRLHCRCVPGPSQRPAASPNRWWARLQQRLGRVPLLQRDRHGAYRALRHHASRARAIDALLVGMAATIARGAVIGPIVVAHGGDLDALLARPAYHRLEAAAAQAGLALLSTRISVSRTLELGVGATELAYLGHDDV</sequence>
<evidence type="ECO:0000256" key="1">
    <source>
        <dbReference type="ARBA" id="ARBA00023121"/>
    </source>
</evidence>
<dbReference type="PANTHER" id="PTHR33434:SF2">
    <property type="entry name" value="FATTY ACID-BINDING PROTEIN TM_1468"/>
    <property type="match status" value="1"/>
</dbReference>
<dbReference type="InterPro" id="IPR003797">
    <property type="entry name" value="DegV"/>
</dbReference>
<accession>A0A1M5L7U3</accession>
<dbReference type="GO" id="GO:0008289">
    <property type="term" value="F:lipid binding"/>
    <property type="evidence" value="ECO:0007669"/>
    <property type="project" value="UniProtKB-KW"/>
</dbReference>
<dbReference type="EMBL" id="FQWZ01000002">
    <property type="protein sequence ID" value="SHG60819.1"/>
    <property type="molecule type" value="Genomic_DNA"/>
</dbReference>
<dbReference type="PROSITE" id="PS51482">
    <property type="entry name" value="DEGV"/>
    <property type="match status" value="1"/>
</dbReference>
<dbReference type="STRING" id="490188.SAMN04488068_0741"/>
<gene>
    <name evidence="2" type="ORF">SAMN04488068_0741</name>
</gene>
<dbReference type="SUPFAM" id="SSF82549">
    <property type="entry name" value="DAK1/DegV-like"/>
    <property type="match status" value="1"/>
</dbReference>
<dbReference type="Proteomes" id="UP000199758">
    <property type="component" value="Unassembled WGS sequence"/>
</dbReference>
<evidence type="ECO:0000313" key="2">
    <source>
        <dbReference type="EMBL" id="SHG60819.1"/>
    </source>
</evidence>
<dbReference type="InterPro" id="IPR050270">
    <property type="entry name" value="DegV_domain_contain"/>
</dbReference>